<dbReference type="PANTHER" id="PTHR48081">
    <property type="entry name" value="AB HYDROLASE SUPERFAMILY PROTEIN C4A8.06C"/>
    <property type="match status" value="1"/>
</dbReference>
<dbReference type="SUPFAM" id="SSF53474">
    <property type="entry name" value="alpha/beta-Hydrolases"/>
    <property type="match status" value="1"/>
</dbReference>
<feature type="domain" description="Alpha/beta hydrolase fold-3" evidence="4">
    <location>
        <begin position="71"/>
        <end position="273"/>
    </location>
</feature>
<sequence length="300" mass="32754">MPSTQSRKVRDMYVRWAWNNRHPERADVYEGGDHWGDLTAEPGAVDFTETDAGGTPGMWLDPKDAAWDRVILCVHGGGFVGGSLYSHRKLYGRLARQAGTRALLVTYRHTPRHVFPAQVDDVTGAYRYLLGQGFEPGRIALAGDSSGGGLVLSTVLRARRDGLPLPAALMLMSAWADLEQRGASYDANRERDPLFHREFVQALADMYLAGGTSPRDPVAGPLHADLTGLPPMLLQAGADECCLDDSRAVEKYARDHGVDVRLDVFPGQQHTFQMAAGHAPEADEALTALAAWVRPRLGLD</sequence>
<dbReference type="RefSeq" id="WP_205355181.1">
    <property type="nucleotide sequence ID" value="NZ_JADKYB010000001.1"/>
</dbReference>
<feature type="active site" evidence="3">
    <location>
        <position position="145"/>
    </location>
</feature>
<dbReference type="InterPro" id="IPR050300">
    <property type="entry name" value="GDXG_lipolytic_enzyme"/>
</dbReference>
<dbReference type="GO" id="GO:0016787">
    <property type="term" value="F:hydrolase activity"/>
    <property type="evidence" value="ECO:0007669"/>
    <property type="project" value="UniProtKB-KW"/>
</dbReference>
<dbReference type="Pfam" id="PF07859">
    <property type="entry name" value="Abhydrolase_3"/>
    <property type="match status" value="1"/>
</dbReference>
<keyword evidence="2 5" id="KW-0378">Hydrolase</keyword>
<dbReference type="InterPro" id="IPR033140">
    <property type="entry name" value="Lipase_GDXG_put_SER_AS"/>
</dbReference>
<evidence type="ECO:0000256" key="1">
    <source>
        <dbReference type="ARBA" id="ARBA00010515"/>
    </source>
</evidence>
<dbReference type="InterPro" id="IPR013094">
    <property type="entry name" value="AB_hydrolase_3"/>
</dbReference>
<evidence type="ECO:0000259" key="4">
    <source>
        <dbReference type="Pfam" id="PF07859"/>
    </source>
</evidence>
<proteinExistence type="inferred from homology"/>
<evidence type="ECO:0000256" key="3">
    <source>
        <dbReference type="PROSITE-ProRule" id="PRU10038"/>
    </source>
</evidence>
<dbReference type="Proteomes" id="UP000749040">
    <property type="component" value="Unassembled WGS sequence"/>
</dbReference>
<dbReference type="PROSITE" id="PS01174">
    <property type="entry name" value="LIPASE_GDXG_SER"/>
    <property type="match status" value="1"/>
</dbReference>
<organism evidence="5 6">
    <name type="scientific">Actinacidiphila acididurans</name>
    <dbReference type="NCBI Taxonomy" id="2784346"/>
    <lineage>
        <taxon>Bacteria</taxon>
        <taxon>Bacillati</taxon>
        <taxon>Actinomycetota</taxon>
        <taxon>Actinomycetes</taxon>
        <taxon>Kitasatosporales</taxon>
        <taxon>Streptomycetaceae</taxon>
        <taxon>Actinacidiphila</taxon>
    </lineage>
</organism>
<reference evidence="5 6" key="1">
    <citation type="submission" date="2021-01" db="EMBL/GenBank/DDBJ databases">
        <title>Streptomyces acididurans sp. nov., isolated from a peat swamp forest soil.</title>
        <authorList>
            <person name="Chantavorakit T."/>
            <person name="Duangmal K."/>
        </authorList>
    </citation>
    <scope>NUCLEOTIDE SEQUENCE [LARGE SCALE GENOMIC DNA]</scope>
    <source>
        <strain evidence="5 6">KK5PA1</strain>
    </source>
</reference>
<dbReference type="InterPro" id="IPR029058">
    <property type="entry name" value="AB_hydrolase_fold"/>
</dbReference>
<dbReference type="InterPro" id="IPR002168">
    <property type="entry name" value="Lipase_GDXG_HIS_AS"/>
</dbReference>
<gene>
    <name evidence="5" type="ORF">ITX44_02040</name>
</gene>
<evidence type="ECO:0000313" key="6">
    <source>
        <dbReference type="Proteomes" id="UP000749040"/>
    </source>
</evidence>
<dbReference type="EMBL" id="JADKYB010000001">
    <property type="protein sequence ID" value="MBM9503324.1"/>
    <property type="molecule type" value="Genomic_DNA"/>
</dbReference>
<keyword evidence="6" id="KW-1185">Reference proteome</keyword>
<dbReference type="Gene3D" id="3.40.50.1820">
    <property type="entry name" value="alpha/beta hydrolase"/>
    <property type="match status" value="1"/>
</dbReference>
<accession>A0ABS2TJ05</accession>
<protein>
    <submittedName>
        <fullName evidence="5">Alpha/beta hydrolase</fullName>
    </submittedName>
</protein>
<evidence type="ECO:0000313" key="5">
    <source>
        <dbReference type="EMBL" id="MBM9503324.1"/>
    </source>
</evidence>
<evidence type="ECO:0000256" key="2">
    <source>
        <dbReference type="ARBA" id="ARBA00022801"/>
    </source>
</evidence>
<comment type="caution">
    <text evidence="5">The sequence shown here is derived from an EMBL/GenBank/DDBJ whole genome shotgun (WGS) entry which is preliminary data.</text>
</comment>
<comment type="similarity">
    <text evidence="1">Belongs to the 'GDXG' lipolytic enzyme family.</text>
</comment>
<dbReference type="PANTHER" id="PTHR48081:SF30">
    <property type="entry name" value="ACETYL-HYDROLASE LIPR-RELATED"/>
    <property type="match status" value="1"/>
</dbReference>
<name>A0ABS2TJ05_9ACTN</name>
<dbReference type="PROSITE" id="PS01173">
    <property type="entry name" value="LIPASE_GDXG_HIS"/>
    <property type="match status" value="1"/>
</dbReference>